<protein>
    <submittedName>
        <fullName evidence="1">Uncharacterized protein</fullName>
    </submittedName>
</protein>
<sequence>MSSKTNIKYVIEDEKGKVIEEFINWRTTTDTLAKLKKEGTGNYKIRKVFKD</sequence>
<dbReference type="AlphaFoldDB" id="A0A6M3IQH7"/>
<accession>A0A6M3IQH7</accession>
<proteinExistence type="predicted"/>
<organism evidence="1">
    <name type="scientific">viral metagenome</name>
    <dbReference type="NCBI Taxonomy" id="1070528"/>
    <lineage>
        <taxon>unclassified sequences</taxon>
        <taxon>metagenomes</taxon>
        <taxon>organismal metagenomes</taxon>
    </lineage>
</organism>
<evidence type="ECO:0000313" key="1">
    <source>
        <dbReference type="EMBL" id="QJA59538.1"/>
    </source>
</evidence>
<dbReference type="EMBL" id="MT142173">
    <property type="protein sequence ID" value="QJA75600.1"/>
    <property type="molecule type" value="Genomic_DNA"/>
</dbReference>
<dbReference type="EMBL" id="MT141374">
    <property type="protein sequence ID" value="QJA59538.1"/>
    <property type="molecule type" value="Genomic_DNA"/>
</dbReference>
<name>A0A6M3IQH7_9ZZZZ</name>
<reference evidence="1" key="1">
    <citation type="submission" date="2020-03" db="EMBL/GenBank/DDBJ databases">
        <title>The deep terrestrial virosphere.</title>
        <authorList>
            <person name="Holmfeldt K."/>
            <person name="Nilsson E."/>
            <person name="Simone D."/>
            <person name="Lopez-Fernandez M."/>
            <person name="Wu X."/>
            <person name="de Brujin I."/>
            <person name="Lundin D."/>
            <person name="Andersson A."/>
            <person name="Bertilsson S."/>
            <person name="Dopson M."/>
        </authorList>
    </citation>
    <scope>NUCLEOTIDE SEQUENCE</scope>
    <source>
        <strain evidence="2">MM415A01743</strain>
        <strain evidence="1">MM415B01269</strain>
    </source>
</reference>
<gene>
    <name evidence="2" type="ORF">MM415A01743_0012</name>
    <name evidence="1" type="ORF">MM415B01269_0008</name>
</gene>
<evidence type="ECO:0000313" key="2">
    <source>
        <dbReference type="EMBL" id="QJA75600.1"/>
    </source>
</evidence>